<protein>
    <submittedName>
        <fullName evidence="1">Uncharacterized protein</fullName>
    </submittedName>
</protein>
<evidence type="ECO:0000313" key="2">
    <source>
        <dbReference type="Proteomes" id="UP001220530"/>
    </source>
</evidence>
<dbReference type="RefSeq" id="WP_282218065.1">
    <property type="nucleotide sequence ID" value="NZ_CP118246.1"/>
</dbReference>
<sequence>MVGMAGNAMAQDSDPALVGELMGFHGTETIVSVMTTHCYETTGLDGSYKSAAENWYLRNVGFLELADRVIERLGGQSAAEESAARDYSGAQIMSAYNQAADKDRFCQGFLAQVDGGKLDIDQQLPKILEQAQAIASE</sequence>
<dbReference type="EMBL" id="CP118246">
    <property type="protein sequence ID" value="WDR01655.1"/>
    <property type="molecule type" value="Genomic_DNA"/>
</dbReference>
<keyword evidence="2" id="KW-1185">Reference proteome</keyword>
<dbReference type="Proteomes" id="UP001220530">
    <property type="component" value="Chromosome"/>
</dbReference>
<organism evidence="1 2">
    <name type="scientific">Devosia algicola</name>
    <dbReference type="NCBI Taxonomy" id="3026418"/>
    <lineage>
        <taxon>Bacteria</taxon>
        <taxon>Pseudomonadati</taxon>
        <taxon>Pseudomonadota</taxon>
        <taxon>Alphaproteobacteria</taxon>
        <taxon>Hyphomicrobiales</taxon>
        <taxon>Devosiaceae</taxon>
        <taxon>Devosia</taxon>
    </lineage>
</organism>
<reference evidence="1 2" key="1">
    <citation type="submission" date="2023-02" db="EMBL/GenBank/DDBJ databases">
        <title>Devosia algicola sp. nov., isolated from the phycosphere of marine algae.</title>
        <authorList>
            <person name="Kim J.M."/>
            <person name="Lee J.K."/>
            <person name="Choi B.J."/>
            <person name="Bayburt H."/>
            <person name="Jeon C.O."/>
        </authorList>
    </citation>
    <scope>NUCLEOTIDE SEQUENCE [LARGE SCALE GENOMIC DNA]</scope>
    <source>
        <strain evidence="1 2">G20-9</strain>
    </source>
</reference>
<gene>
    <name evidence="1" type="ORF">PSQ19_12950</name>
</gene>
<name>A0ABY7YK24_9HYPH</name>
<evidence type="ECO:0000313" key="1">
    <source>
        <dbReference type="EMBL" id="WDR01655.1"/>
    </source>
</evidence>
<accession>A0ABY7YK24</accession>
<proteinExistence type="predicted"/>